<feature type="domain" description="Non-reducing end beta-L-arabinofuranosidase-like GH127 catalytic" evidence="2">
    <location>
        <begin position="41"/>
        <end position="422"/>
    </location>
</feature>
<keyword evidence="1" id="KW-0732">Signal</keyword>
<sequence>MIKRKIILVRLSCLLLSVIILNNAVVHAQERLYHNEFPLSDVTLLDGPFKQARELNIKTLLEYNVDRLLAPYRKEAGLTPKDSSYKNWEGLDGHIGGHYLSALAMNKAATNNAEIKQRMLYMISELKACQEANTKNHTDWGKGYVGGVPNSAVIWATLKNGDFKAFHAAWVPWYNVHKMYAGLRDVWLYTGNEEAKSIFLKFCDWAINITANLSDKQMQLMLDTEQGGMNEVLADAYQITGDQKYLTAAKRFSHRMLLEPMSQNIDNLDNKHANTQVPKAIGFERIGELSQDEKYKDAGSFFWQTVTTNRSLAFGGNSRREFFPSAAACTDFLNDVEGPESCNSYNMLKLTEDLFRENPAAKYMDFYERTVYNHILSTQNPKTGGYVYFTPARPRSYRVYSAPNEAMWCCVGSGMENHGKYNELIYTHSNDSLFVNLFIASELNWRDKGVKIKQETTFPYEEQTTLSIVKGAAPFTLLIRYPHWVAAGTLKILVNGKPVSYTNHPSSYVAVKRPWKKGDVVQIDLPMHNSIEHLPNVPQYIAIMHGPILLAAKSGTEDLKGLIADDSRWGHIPGGKKLPLDKAPIFVEDSLSTITNNLAPVKNQPLHFTMHDVKMVNQMDVTLQPFYQIHDARYMMYWMALSNNEYKSYLDSIAADEKEKMALEKRTVDFVAPGEQQPEVDHAMQSDQSRKGFAQDKSFREAFNGGYFSYDMTTNGETNLSLMVRYWGAEWGSRKFDIYIDDQKLVTEDNTGKWNQSKFFDIQYAIPDSILKRKNHISIRFQSLEGSATSPVYYIRLLTKEITDQSAAR</sequence>
<dbReference type="Proteomes" id="UP000305848">
    <property type="component" value="Unassembled WGS sequence"/>
</dbReference>
<dbReference type="Pfam" id="PF20620">
    <property type="entry name" value="DUF6805"/>
    <property type="match status" value="1"/>
</dbReference>
<dbReference type="InterPro" id="IPR012878">
    <property type="entry name" value="Beta-AFase-like_GH127_cat"/>
</dbReference>
<reference evidence="6 7" key="1">
    <citation type="submission" date="2019-05" db="EMBL/GenBank/DDBJ databases">
        <title>Panacibacter sp. strain 17mud1-8 Genome sequencing and assembly.</title>
        <authorList>
            <person name="Chhetri G."/>
        </authorList>
    </citation>
    <scope>NUCLEOTIDE SEQUENCE [LARGE SCALE GENOMIC DNA]</scope>
    <source>
        <strain evidence="6 7">17mud1-8</strain>
    </source>
</reference>
<dbReference type="RefSeq" id="WP_137262564.1">
    <property type="nucleotide sequence ID" value="NZ_SZQL01000012.1"/>
</dbReference>
<feature type="signal peptide" evidence="1">
    <location>
        <begin position="1"/>
        <end position="28"/>
    </location>
</feature>
<evidence type="ECO:0000259" key="4">
    <source>
        <dbReference type="Pfam" id="PF20620"/>
    </source>
</evidence>
<evidence type="ECO:0000259" key="2">
    <source>
        <dbReference type="Pfam" id="PF07944"/>
    </source>
</evidence>
<dbReference type="InterPro" id="IPR008928">
    <property type="entry name" value="6-hairpin_glycosidase_sf"/>
</dbReference>
<dbReference type="InterPro" id="IPR046544">
    <property type="entry name" value="GH146_SB_dom"/>
</dbReference>
<name>A0A4U3KZ92_9BACT</name>
<organism evidence="6 7">
    <name type="scientific">Ilyomonas limi</name>
    <dbReference type="NCBI Taxonomy" id="2575867"/>
    <lineage>
        <taxon>Bacteria</taxon>
        <taxon>Pseudomonadati</taxon>
        <taxon>Bacteroidota</taxon>
        <taxon>Chitinophagia</taxon>
        <taxon>Chitinophagales</taxon>
        <taxon>Chitinophagaceae</taxon>
        <taxon>Ilyomonas</taxon>
    </lineage>
</organism>
<dbReference type="InterPro" id="IPR032275">
    <property type="entry name" value="DUF4986"/>
</dbReference>
<evidence type="ECO:0000313" key="7">
    <source>
        <dbReference type="Proteomes" id="UP000305848"/>
    </source>
</evidence>
<feature type="chain" id="PRO_5020257101" evidence="1">
    <location>
        <begin position="29"/>
        <end position="809"/>
    </location>
</feature>
<dbReference type="GO" id="GO:0005975">
    <property type="term" value="P:carbohydrate metabolic process"/>
    <property type="evidence" value="ECO:0007669"/>
    <property type="project" value="InterPro"/>
</dbReference>
<accession>A0A4U3KZ92</accession>
<comment type="caution">
    <text evidence="6">The sequence shown here is derived from an EMBL/GenBank/DDBJ whole genome shotgun (WGS) entry which is preliminary data.</text>
</comment>
<evidence type="ECO:0000313" key="6">
    <source>
        <dbReference type="EMBL" id="TKK67134.1"/>
    </source>
</evidence>
<gene>
    <name evidence="6" type="ORF">FC093_14700</name>
</gene>
<evidence type="ECO:0000259" key="3">
    <source>
        <dbReference type="Pfam" id="PF16375"/>
    </source>
</evidence>
<dbReference type="EMBL" id="SZQL01000012">
    <property type="protein sequence ID" value="TKK67134.1"/>
    <property type="molecule type" value="Genomic_DNA"/>
</dbReference>
<dbReference type="InterPro" id="IPR049046">
    <property type="entry name" value="Beta-AFase-like_GH127_middle"/>
</dbReference>
<keyword evidence="7" id="KW-1185">Reference proteome</keyword>
<dbReference type="PANTHER" id="PTHR31151">
    <property type="entry name" value="PROLINE-TRNA LIGASE (DUF1680)"/>
    <property type="match status" value="1"/>
</dbReference>
<feature type="domain" description="Glycoside hydrolase GH146 substrate-binding" evidence="4">
    <location>
        <begin position="662"/>
        <end position="798"/>
    </location>
</feature>
<dbReference type="Pfam" id="PF07944">
    <property type="entry name" value="Beta-AFase-like_GH127_cat"/>
    <property type="match status" value="1"/>
</dbReference>
<dbReference type="Pfam" id="PF16375">
    <property type="entry name" value="DUF4986"/>
    <property type="match status" value="1"/>
</dbReference>
<dbReference type="AlphaFoldDB" id="A0A4U3KZ92"/>
<evidence type="ECO:0000256" key="1">
    <source>
        <dbReference type="SAM" id="SignalP"/>
    </source>
</evidence>
<protein>
    <submittedName>
        <fullName evidence="6">Uncharacterized protein</fullName>
    </submittedName>
</protein>
<feature type="domain" description="Non-reducing end beta-L-arabinofuranosidase-like GH127 middle" evidence="5">
    <location>
        <begin position="433"/>
        <end position="527"/>
    </location>
</feature>
<dbReference type="OrthoDB" id="9757939at2"/>
<proteinExistence type="predicted"/>
<dbReference type="PANTHER" id="PTHR31151:SF0">
    <property type="entry name" value="PROLINE-TRNA LIGASE (DUF1680)"/>
    <property type="match status" value="1"/>
</dbReference>
<evidence type="ECO:0000259" key="5">
    <source>
        <dbReference type="Pfam" id="PF20736"/>
    </source>
</evidence>
<dbReference type="Pfam" id="PF20736">
    <property type="entry name" value="Glyco_hydro127M"/>
    <property type="match status" value="1"/>
</dbReference>
<dbReference type="SUPFAM" id="SSF48208">
    <property type="entry name" value="Six-hairpin glycosidases"/>
    <property type="match status" value="1"/>
</dbReference>
<feature type="domain" description="DUF4986" evidence="3">
    <location>
        <begin position="555"/>
        <end position="638"/>
    </location>
</feature>